<feature type="repeat" description="ANK" evidence="3">
    <location>
        <begin position="48"/>
        <end position="80"/>
    </location>
</feature>
<reference evidence="6 7" key="1">
    <citation type="submission" date="2018-06" db="EMBL/GenBank/DDBJ databases">
        <title>Complete Genomes of Monosporascus.</title>
        <authorList>
            <person name="Robinson A.J."/>
            <person name="Natvig D.O."/>
        </authorList>
    </citation>
    <scope>NUCLEOTIDE SEQUENCE [LARGE SCALE GENOMIC DNA]</scope>
    <source>
        <strain evidence="6 7">CBS 110550</strain>
    </source>
</reference>
<dbReference type="EMBL" id="QJNU01000958">
    <property type="protein sequence ID" value="RYO82106.1"/>
    <property type="molecule type" value="Genomic_DNA"/>
</dbReference>
<protein>
    <submittedName>
        <fullName evidence="6">Uncharacterized protein</fullName>
    </submittedName>
</protein>
<keyword evidence="1" id="KW-0677">Repeat</keyword>
<dbReference type="Proteomes" id="UP000293360">
    <property type="component" value="Unassembled WGS sequence"/>
</dbReference>
<evidence type="ECO:0000256" key="4">
    <source>
        <dbReference type="SAM" id="MobiDB-lite"/>
    </source>
</evidence>
<keyword evidence="7" id="KW-1185">Reference proteome</keyword>
<gene>
    <name evidence="6" type="ORF">DL764_009659</name>
</gene>
<evidence type="ECO:0000313" key="6">
    <source>
        <dbReference type="EMBL" id="RYO82106.1"/>
    </source>
</evidence>
<dbReference type="InterPro" id="IPR036770">
    <property type="entry name" value="Ankyrin_rpt-contain_sf"/>
</dbReference>
<dbReference type="AlphaFoldDB" id="A0A4V1X8X2"/>
<feature type="repeat" description="ANK" evidence="3">
    <location>
        <begin position="150"/>
        <end position="179"/>
    </location>
</feature>
<comment type="caution">
    <text evidence="6">The sequence shown here is derived from an EMBL/GenBank/DDBJ whole genome shotgun (WGS) entry which is preliminary data.</text>
</comment>
<feature type="transmembrane region" description="Helical" evidence="5">
    <location>
        <begin position="586"/>
        <end position="608"/>
    </location>
</feature>
<evidence type="ECO:0000256" key="5">
    <source>
        <dbReference type="SAM" id="Phobius"/>
    </source>
</evidence>
<dbReference type="SUPFAM" id="SSF48403">
    <property type="entry name" value="Ankyrin repeat"/>
    <property type="match status" value="1"/>
</dbReference>
<evidence type="ECO:0000256" key="2">
    <source>
        <dbReference type="ARBA" id="ARBA00023043"/>
    </source>
</evidence>
<dbReference type="Pfam" id="PF00023">
    <property type="entry name" value="Ank"/>
    <property type="match status" value="1"/>
</dbReference>
<feature type="compositionally biased region" description="Low complexity" evidence="4">
    <location>
        <begin position="339"/>
        <end position="354"/>
    </location>
</feature>
<feature type="repeat" description="ANK" evidence="3">
    <location>
        <begin position="213"/>
        <end position="245"/>
    </location>
</feature>
<evidence type="ECO:0000256" key="1">
    <source>
        <dbReference type="ARBA" id="ARBA00022737"/>
    </source>
</evidence>
<dbReference type="PROSITE" id="PS50088">
    <property type="entry name" value="ANK_REPEAT"/>
    <property type="match status" value="7"/>
</dbReference>
<dbReference type="Gene3D" id="1.25.40.20">
    <property type="entry name" value="Ankyrin repeat-containing domain"/>
    <property type="match status" value="1"/>
</dbReference>
<evidence type="ECO:0000256" key="3">
    <source>
        <dbReference type="PROSITE-ProRule" id="PRU00023"/>
    </source>
</evidence>
<feature type="repeat" description="ANK" evidence="3">
    <location>
        <begin position="117"/>
        <end position="146"/>
    </location>
</feature>
<sequence>MLVEKGADVNAQGGFYGNTLQAASAEGHTEIVRILVKKGADINAQGGYYGNALQAASAEGYTKIVKILVEKGADVNAQGGKYGNTLQAASVKGHEEIVNIFVKKGADVNAQGGFYGNALQAASYKGYEKIVKILVKKGTDVNVQDGFYGNALQATSAKGHTKIVRILVKKGADINAQGGYYGNALQAASAKGHTEIVKILVERGADVNTQGGKYGNALQAASYHGRKEIVRMLVGRGTDINAVPVLVSSWWEWCILQLQRLMRPRLQPGDRRIEWRCSCGSIQYSNFEDSNPEAVQRLVSELQSMWEPGATQAKPAALQSSSKMVMKLQPVHNPGRYQAPGPNARAGPAGSSGNTYEESAVGNDSQRSSYSPEEPNEGLKQSYIELCINTGRHLMYLCEIKVEDHFNDGMLFDEIWREYYLFRSRSDWQSRLRRIFKKPIDVHWVKPQFGLPSGQPDLVDIYEKPHVVPPVEEVRSKRYRYHECPMDPLPPMNFNNFYHYLDHARRDGACLSPQRHPRSTWFKRFPKKYGSIHDAPEAGTFVSGWGLHIVEGARKTAVFCVLLSLFATAIAVGVLYAAVYKTQEQGWGISAVLAAFLFGVIGSLYTYWDEEYS</sequence>
<feature type="region of interest" description="Disordered" evidence="4">
    <location>
        <begin position="332"/>
        <end position="376"/>
    </location>
</feature>
<keyword evidence="2 3" id="KW-0040">ANK repeat</keyword>
<dbReference type="InterPro" id="IPR002110">
    <property type="entry name" value="Ankyrin_rpt"/>
</dbReference>
<organism evidence="6 7">
    <name type="scientific">Monosporascus ibericus</name>
    <dbReference type="NCBI Taxonomy" id="155417"/>
    <lineage>
        <taxon>Eukaryota</taxon>
        <taxon>Fungi</taxon>
        <taxon>Dikarya</taxon>
        <taxon>Ascomycota</taxon>
        <taxon>Pezizomycotina</taxon>
        <taxon>Sordariomycetes</taxon>
        <taxon>Xylariomycetidae</taxon>
        <taxon>Xylariales</taxon>
        <taxon>Xylariales incertae sedis</taxon>
        <taxon>Monosporascus</taxon>
    </lineage>
</organism>
<keyword evidence="5" id="KW-1133">Transmembrane helix</keyword>
<feature type="repeat" description="ANK" evidence="3">
    <location>
        <begin position="20"/>
        <end position="47"/>
    </location>
</feature>
<feature type="transmembrane region" description="Helical" evidence="5">
    <location>
        <begin position="556"/>
        <end position="579"/>
    </location>
</feature>
<feature type="repeat" description="ANK" evidence="3">
    <location>
        <begin position="180"/>
        <end position="212"/>
    </location>
</feature>
<dbReference type="OrthoDB" id="4772757at2759"/>
<dbReference type="SMART" id="SM00248">
    <property type="entry name" value="ANK"/>
    <property type="match status" value="7"/>
</dbReference>
<keyword evidence="5" id="KW-0472">Membrane</keyword>
<evidence type="ECO:0000313" key="7">
    <source>
        <dbReference type="Proteomes" id="UP000293360"/>
    </source>
</evidence>
<dbReference type="PROSITE" id="PS50297">
    <property type="entry name" value="ANK_REP_REGION"/>
    <property type="match status" value="4"/>
</dbReference>
<name>A0A4V1X8X2_9PEZI</name>
<feature type="compositionally biased region" description="Polar residues" evidence="4">
    <location>
        <begin position="362"/>
        <end position="371"/>
    </location>
</feature>
<feature type="repeat" description="ANK" evidence="3">
    <location>
        <begin position="81"/>
        <end position="113"/>
    </location>
</feature>
<keyword evidence="5" id="KW-0812">Transmembrane</keyword>
<dbReference type="STRING" id="155417.A0A4V1X8X2"/>
<dbReference type="Pfam" id="PF12796">
    <property type="entry name" value="Ank_2"/>
    <property type="match status" value="2"/>
</dbReference>
<proteinExistence type="predicted"/>
<dbReference type="PANTHER" id="PTHR24171">
    <property type="entry name" value="ANKYRIN REPEAT DOMAIN-CONTAINING PROTEIN 39-RELATED"/>
    <property type="match status" value="1"/>
</dbReference>
<accession>A0A4V1X8X2</accession>